<feature type="domain" description="Transglycosylase SLT" evidence="4">
    <location>
        <begin position="32"/>
        <end position="120"/>
    </location>
</feature>
<protein>
    <recommendedName>
        <fullName evidence="4">Transglycosylase SLT domain-containing protein</fullName>
    </recommendedName>
</protein>
<comment type="caution">
    <text evidence="5">The sequence shown here is derived from an EMBL/GenBank/DDBJ whole genome shotgun (WGS) entry which is preliminary data.</text>
</comment>
<comment type="similarity">
    <text evidence="1">Belongs to the virb1 family.</text>
</comment>
<name>A0A840AQI3_9HYPH</name>
<evidence type="ECO:0000256" key="3">
    <source>
        <dbReference type="SAM" id="SignalP"/>
    </source>
</evidence>
<gene>
    <name evidence="5" type="ORF">GGR25_002367</name>
</gene>
<dbReference type="AlphaFoldDB" id="A0A840AQI3"/>
<dbReference type="InterPro" id="IPR008258">
    <property type="entry name" value="Transglycosylase_SLT_dom_1"/>
</dbReference>
<feature type="region of interest" description="Disordered" evidence="2">
    <location>
        <begin position="268"/>
        <end position="302"/>
    </location>
</feature>
<organism evidence="5 6">
    <name type="scientific">Kaistia hirudinis</name>
    <dbReference type="NCBI Taxonomy" id="1293440"/>
    <lineage>
        <taxon>Bacteria</taxon>
        <taxon>Pseudomonadati</taxon>
        <taxon>Pseudomonadota</taxon>
        <taxon>Alphaproteobacteria</taxon>
        <taxon>Hyphomicrobiales</taxon>
        <taxon>Kaistiaceae</taxon>
        <taxon>Kaistia</taxon>
    </lineage>
</organism>
<evidence type="ECO:0000256" key="2">
    <source>
        <dbReference type="SAM" id="MobiDB-lite"/>
    </source>
</evidence>
<evidence type="ECO:0000259" key="4">
    <source>
        <dbReference type="Pfam" id="PF01464"/>
    </source>
</evidence>
<keyword evidence="3" id="KW-0732">Signal</keyword>
<dbReference type="Proteomes" id="UP000553963">
    <property type="component" value="Unassembled WGS sequence"/>
</dbReference>
<proteinExistence type="inferred from homology"/>
<dbReference type="InterPro" id="IPR023346">
    <property type="entry name" value="Lysozyme-like_dom_sf"/>
</dbReference>
<dbReference type="RefSeq" id="WP_343068039.1">
    <property type="nucleotide sequence ID" value="NZ_JACIDS010000003.1"/>
</dbReference>
<reference evidence="5 6" key="1">
    <citation type="submission" date="2020-08" db="EMBL/GenBank/DDBJ databases">
        <title>Genomic Encyclopedia of Type Strains, Phase IV (KMG-IV): sequencing the most valuable type-strain genomes for metagenomic binning, comparative biology and taxonomic classification.</title>
        <authorList>
            <person name="Goeker M."/>
        </authorList>
    </citation>
    <scope>NUCLEOTIDE SEQUENCE [LARGE SCALE GENOMIC DNA]</scope>
    <source>
        <strain evidence="5 6">DSM 25966</strain>
    </source>
</reference>
<feature type="compositionally biased region" description="Low complexity" evidence="2">
    <location>
        <begin position="268"/>
        <end position="300"/>
    </location>
</feature>
<accession>A0A840AQI3</accession>
<evidence type="ECO:0000313" key="5">
    <source>
        <dbReference type="EMBL" id="MBB3931317.1"/>
    </source>
</evidence>
<sequence length="353" mass="37009">MSPLLLALILLILPAPSFADEKMPPDQVEQLARHYAALYGLPPGIVLRTVKRESRFDPEARNGPYWGLMQIRYDTAKGVGYKGTAQGLLDPATNLTYGVAYLANAYMIAGGNESRTHRLYRSGYYYEAKRKRMLAKLIKAPAIGEQPVMVAALTPPHPNAAVDVPLPAARPDDVAEADAPASKTQGAAKLVVADATPDEPAPAANVPLPIAKPKIAVQSPPPADAPIVAKPKVVLASVLPEPRLSLGFGRETAPASAAAMAIAEEAAPDNAAEAQAEGAPLPKPKPTLTAAAEPQTAEATGPDFSASYFDIAVKILPPMPVPRPRPTVLADATTAPTLLASVAAPRPKPRPVE</sequence>
<dbReference type="Pfam" id="PF01464">
    <property type="entry name" value="SLT"/>
    <property type="match status" value="1"/>
</dbReference>
<evidence type="ECO:0000313" key="6">
    <source>
        <dbReference type="Proteomes" id="UP000553963"/>
    </source>
</evidence>
<feature type="signal peptide" evidence="3">
    <location>
        <begin position="1"/>
        <end position="19"/>
    </location>
</feature>
<dbReference type="EMBL" id="JACIDS010000003">
    <property type="protein sequence ID" value="MBB3931317.1"/>
    <property type="molecule type" value="Genomic_DNA"/>
</dbReference>
<dbReference type="SUPFAM" id="SSF53955">
    <property type="entry name" value="Lysozyme-like"/>
    <property type="match status" value="1"/>
</dbReference>
<keyword evidence="6" id="KW-1185">Reference proteome</keyword>
<dbReference type="Gene3D" id="1.10.530.10">
    <property type="match status" value="1"/>
</dbReference>
<feature type="chain" id="PRO_5032615441" description="Transglycosylase SLT domain-containing protein" evidence="3">
    <location>
        <begin position="20"/>
        <end position="353"/>
    </location>
</feature>
<evidence type="ECO:0000256" key="1">
    <source>
        <dbReference type="ARBA" id="ARBA00009387"/>
    </source>
</evidence>